<feature type="region of interest" description="Disordered" evidence="5">
    <location>
        <begin position="1"/>
        <end position="38"/>
    </location>
</feature>
<evidence type="ECO:0000256" key="5">
    <source>
        <dbReference type="SAM" id="MobiDB-lite"/>
    </source>
</evidence>
<keyword evidence="8" id="KW-1185">Reference proteome</keyword>
<feature type="compositionally biased region" description="Acidic residues" evidence="5">
    <location>
        <begin position="465"/>
        <end position="489"/>
    </location>
</feature>
<dbReference type="PANTHER" id="PTHR46318">
    <property type="entry name" value="UPSTREAM BINDING TRANSCRIPTION FACTOR"/>
    <property type="match status" value="1"/>
</dbReference>
<feature type="domain" description="HMG box" evidence="6">
    <location>
        <begin position="330"/>
        <end position="394"/>
    </location>
</feature>
<dbReference type="Pfam" id="PF00505">
    <property type="entry name" value="HMG_box"/>
    <property type="match status" value="1"/>
</dbReference>
<dbReference type="STRING" id="195883.A0A482X8G4"/>
<evidence type="ECO:0000256" key="2">
    <source>
        <dbReference type="ARBA" id="ARBA00023125"/>
    </source>
</evidence>
<sequence length="516" mass="60319">MSNKESPTSSKNKSKRQRKEKEEGEAKSKKFKGDNLGENENHIEAAVVSDVTWTDEQMKLLLSRIEGQLPKNDSVNYKKSFTTLNWDDVKFDHFTSEQCKAEFISILSKLRKHRTMTEILGDAVKWVDAPKKKTAHPDKPSKPMSSYLIFYMEKRPKLAKKYPDMKLTELTQKIADKFKHLPPEKKQKYIDKAENKREEYQEKLKKFYELHPDQLVAEAALKAKKPNPAGLFRPQPPFKNYCDKKLKEHENDENFDQKAFIAKCKEKWHKMSDKKKFAWIKGTLEKENEFMEKMKVFQATNPEQCTLSDFKSVLSKEEKLLYDKMCGKPEKPPTSAYILFCRDALKSCTAPNQRDKIKECSEKWKSMTHVQKSEFIDRLKHMQTKYEFEYANYLSKLPEEKRRAELETEKAKIKKRVAQTNQKAETMCNALENFIQRTDSLGEKELQEFSDMMERRKQKKASSSEDSDEDEDSDDEDSDDDSEEKEADESDSKESQERKQGGEEETDDSSSDSSSD</sequence>
<keyword evidence="2 4" id="KW-0238">DNA-binding</keyword>
<feature type="compositionally biased region" description="Basic and acidic residues" evidence="5">
    <location>
        <begin position="490"/>
        <end position="502"/>
    </location>
</feature>
<dbReference type="SMART" id="SM00398">
    <property type="entry name" value="HMG"/>
    <property type="match status" value="2"/>
</dbReference>
<dbReference type="InterPro" id="IPR009071">
    <property type="entry name" value="HMG_box_dom"/>
</dbReference>
<evidence type="ECO:0000256" key="3">
    <source>
        <dbReference type="ARBA" id="ARBA00023242"/>
    </source>
</evidence>
<gene>
    <name evidence="7" type="ORF">LSTR_LSTR012239</name>
</gene>
<dbReference type="InterPro" id="IPR036910">
    <property type="entry name" value="HMG_box_dom_sf"/>
</dbReference>
<dbReference type="GO" id="GO:0005634">
    <property type="term" value="C:nucleus"/>
    <property type="evidence" value="ECO:0007669"/>
    <property type="project" value="UniProtKB-SubCell"/>
</dbReference>
<feature type="domain" description="HMG box" evidence="6">
    <location>
        <begin position="140"/>
        <end position="208"/>
    </location>
</feature>
<dbReference type="InParanoid" id="A0A482X8G4"/>
<dbReference type="InterPro" id="IPR051762">
    <property type="entry name" value="UBF1"/>
</dbReference>
<keyword evidence="3 4" id="KW-0539">Nucleus</keyword>
<evidence type="ECO:0000313" key="8">
    <source>
        <dbReference type="Proteomes" id="UP000291343"/>
    </source>
</evidence>
<dbReference type="CDD" id="cd21999">
    <property type="entry name" value="HMG-box_UBF1_rpt2"/>
    <property type="match status" value="1"/>
</dbReference>
<accession>A0A482X8G4</accession>
<feature type="region of interest" description="Disordered" evidence="5">
    <location>
        <begin position="449"/>
        <end position="516"/>
    </location>
</feature>
<dbReference type="Gene3D" id="1.10.30.10">
    <property type="entry name" value="High mobility group box domain"/>
    <property type="match status" value="3"/>
</dbReference>
<dbReference type="SUPFAM" id="SSF47095">
    <property type="entry name" value="HMG-box"/>
    <property type="match status" value="3"/>
</dbReference>
<reference evidence="7 8" key="1">
    <citation type="journal article" date="2017" name="Gigascience">
        <title>Genome sequence of the small brown planthopper, Laodelphax striatellus.</title>
        <authorList>
            <person name="Zhu J."/>
            <person name="Jiang F."/>
            <person name="Wang X."/>
            <person name="Yang P."/>
            <person name="Bao Y."/>
            <person name="Zhao W."/>
            <person name="Wang W."/>
            <person name="Lu H."/>
            <person name="Wang Q."/>
            <person name="Cui N."/>
            <person name="Li J."/>
            <person name="Chen X."/>
            <person name="Luo L."/>
            <person name="Yu J."/>
            <person name="Kang L."/>
            <person name="Cui F."/>
        </authorList>
    </citation>
    <scope>NUCLEOTIDE SEQUENCE [LARGE SCALE GENOMIC DNA]</scope>
    <source>
        <strain evidence="7">Lst14</strain>
    </source>
</reference>
<feature type="compositionally biased region" description="Basic and acidic residues" evidence="5">
    <location>
        <begin position="19"/>
        <end position="38"/>
    </location>
</feature>
<comment type="subcellular location">
    <subcellularLocation>
        <location evidence="1">Nucleus</location>
    </subcellularLocation>
</comment>
<feature type="DNA-binding region" description="HMG box" evidence="4">
    <location>
        <begin position="330"/>
        <end position="394"/>
    </location>
</feature>
<evidence type="ECO:0000256" key="1">
    <source>
        <dbReference type="ARBA" id="ARBA00004123"/>
    </source>
</evidence>
<dbReference type="PROSITE" id="PS50118">
    <property type="entry name" value="HMG_BOX_2"/>
    <property type="match status" value="2"/>
</dbReference>
<feature type="compositionally biased region" description="Acidic residues" evidence="5">
    <location>
        <begin position="503"/>
        <end position="516"/>
    </location>
</feature>
<feature type="compositionally biased region" description="Polar residues" evidence="5">
    <location>
        <begin position="1"/>
        <end position="11"/>
    </location>
</feature>
<dbReference type="PANTHER" id="PTHR46318:SF3">
    <property type="entry name" value="UPSTREAM BINDING TRANSCRIPTION FACTOR"/>
    <property type="match status" value="1"/>
</dbReference>
<protein>
    <recommendedName>
        <fullName evidence="6">HMG box domain-containing protein</fullName>
    </recommendedName>
</protein>
<proteinExistence type="predicted"/>
<name>A0A482X8G4_LAOST</name>
<evidence type="ECO:0000256" key="4">
    <source>
        <dbReference type="PROSITE-ProRule" id="PRU00267"/>
    </source>
</evidence>
<dbReference type="Proteomes" id="UP000291343">
    <property type="component" value="Unassembled WGS sequence"/>
</dbReference>
<dbReference type="Pfam" id="PF09011">
    <property type="entry name" value="HMG_box_2"/>
    <property type="match status" value="1"/>
</dbReference>
<evidence type="ECO:0000313" key="7">
    <source>
        <dbReference type="EMBL" id="RZF41760.1"/>
    </source>
</evidence>
<dbReference type="GO" id="GO:0003677">
    <property type="term" value="F:DNA binding"/>
    <property type="evidence" value="ECO:0007669"/>
    <property type="project" value="UniProtKB-UniRule"/>
</dbReference>
<dbReference type="AlphaFoldDB" id="A0A482X8G4"/>
<dbReference type="EMBL" id="QKKF02016167">
    <property type="protein sequence ID" value="RZF41760.1"/>
    <property type="molecule type" value="Genomic_DNA"/>
</dbReference>
<organism evidence="7 8">
    <name type="scientific">Laodelphax striatellus</name>
    <name type="common">Small brown planthopper</name>
    <name type="synonym">Delphax striatella</name>
    <dbReference type="NCBI Taxonomy" id="195883"/>
    <lineage>
        <taxon>Eukaryota</taxon>
        <taxon>Metazoa</taxon>
        <taxon>Ecdysozoa</taxon>
        <taxon>Arthropoda</taxon>
        <taxon>Hexapoda</taxon>
        <taxon>Insecta</taxon>
        <taxon>Pterygota</taxon>
        <taxon>Neoptera</taxon>
        <taxon>Paraneoptera</taxon>
        <taxon>Hemiptera</taxon>
        <taxon>Auchenorrhyncha</taxon>
        <taxon>Fulgoroidea</taxon>
        <taxon>Delphacidae</taxon>
        <taxon>Criomorphinae</taxon>
        <taxon>Laodelphax</taxon>
    </lineage>
</organism>
<feature type="DNA-binding region" description="HMG box" evidence="4">
    <location>
        <begin position="140"/>
        <end position="208"/>
    </location>
</feature>
<evidence type="ECO:0000259" key="6">
    <source>
        <dbReference type="PROSITE" id="PS50118"/>
    </source>
</evidence>
<dbReference type="SMR" id="A0A482X8G4"/>
<comment type="caution">
    <text evidence="7">The sequence shown here is derived from an EMBL/GenBank/DDBJ whole genome shotgun (WGS) entry which is preliminary data.</text>
</comment>
<dbReference type="OrthoDB" id="498543at2759"/>